<comment type="caution">
    <text evidence="4">The sequence shown here is derived from an EMBL/GenBank/DDBJ whole genome shotgun (WGS) entry which is preliminary data.</text>
</comment>
<reference evidence="4" key="1">
    <citation type="submission" date="2022-10" db="EMBL/GenBank/DDBJ databases">
        <title>Culturing micro-colonial fungi from biological soil crusts in the Mojave desert and describing Neophaeococcomyces mojavensis, and introducing the new genera and species Taxawa tesnikishii.</title>
        <authorList>
            <person name="Kurbessoian T."/>
            <person name="Stajich J.E."/>
        </authorList>
    </citation>
    <scope>NUCLEOTIDE SEQUENCE</scope>
    <source>
        <strain evidence="4">TK_1</strain>
    </source>
</reference>
<comment type="similarity">
    <text evidence="2">Belongs to the AB hydrolase superfamily. Epoxide hydrolase family.</text>
</comment>
<dbReference type="PRINTS" id="PR00412">
    <property type="entry name" value="EPOXHYDRLASE"/>
</dbReference>
<feature type="domain" description="AB hydrolase-1" evidence="3">
    <location>
        <begin position="43"/>
        <end position="138"/>
    </location>
</feature>
<dbReference type="EMBL" id="JAPDRL010000003">
    <property type="protein sequence ID" value="KAJ9669223.1"/>
    <property type="molecule type" value="Genomic_DNA"/>
</dbReference>
<dbReference type="InterPro" id="IPR000073">
    <property type="entry name" value="AB_hydrolase_1"/>
</dbReference>
<dbReference type="SUPFAM" id="SSF53474">
    <property type="entry name" value="alpha/beta-Hydrolases"/>
    <property type="match status" value="1"/>
</dbReference>
<evidence type="ECO:0000259" key="3">
    <source>
        <dbReference type="Pfam" id="PF00561"/>
    </source>
</evidence>
<evidence type="ECO:0000256" key="2">
    <source>
        <dbReference type="ARBA" id="ARBA00038334"/>
    </source>
</evidence>
<sequence>MGAPAFDSTRWKQRIATLGSSGEVIRINYIDCPPPPSTASRGIILLIHGFPQTSYQFRHVVTPLANAGYRIIAPDYRGAGQSSRPASGYTKTVMASDLIALMSHLETTSKIHIVGHDIGGMVAHAYASRQLSNVASIVWGECPLPGTSAYAADRTTHQVAQFHFIFHSVPDLPEALVAGREGVYLKHFFDKLVYNSAAITDADFGHYVLAYSQPGAMRAAFQVYSAFEKDAEENKEWVKREGKCKVPCMVFSGEMSRHKEEAENMAREVYEDVEAAVVEASGHYLAEENPEGFVKQVLEFIGKHCEG</sequence>
<dbReference type="Pfam" id="PF00561">
    <property type="entry name" value="Abhydrolase_1"/>
    <property type="match status" value="1"/>
</dbReference>
<evidence type="ECO:0000256" key="1">
    <source>
        <dbReference type="ARBA" id="ARBA00022801"/>
    </source>
</evidence>
<keyword evidence="1" id="KW-0378">Hydrolase</keyword>
<keyword evidence="5" id="KW-1185">Reference proteome</keyword>
<dbReference type="InterPro" id="IPR000639">
    <property type="entry name" value="Epox_hydrolase-like"/>
</dbReference>
<organism evidence="4 5">
    <name type="scientific">Coniosporium apollinis</name>
    <dbReference type="NCBI Taxonomy" id="61459"/>
    <lineage>
        <taxon>Eukaryota</taxon>
        <taxon>Fungi</taxon>
        <taxon>Dikarya</taxon>
        <taxon>Ascomycota</taxon>
        <taxon>Pezizomycotina</taxon>
        <taxon>Dothideomycetes</taxon>
        <taxon>Dothideomycetes incertae sedis</taxon>
        <taxon>Coniosporium</taxon>
    </lineage>
</organism>
<dbReference type="PANTHER" id="PTHR43329">
    <property type="entry name" value="EPOXIDE HYDROLASE"/>
    <property type="match status" value="1"/>
</dbReference>
<dbReference type="Gene3D" id="3.40.50.1820">
    <property type="entry name" value="alpha/beta hydrolase"/>
    <property type="match status" value="1"/>
</dbReference>
<name>A0ABQ9P4K5_9PEZI</name>
<dbReference type="InterPro" id="IPR029058">
    <property type="entry name" value="AB_hydrolase_fold"/>
</dbReference>
<dbReference type="PRINTS" id="PR00111">
    <property type="entry name" value="ABHYDROLASE"/>
</dbReference>
<evidence type="ECO:0000313" key="4">
    <source>
        <dbReference type="EMBL" id="KAJ9669223.1"/>
    </source>
</evidence>
<gene>
    <name evidence="4" type="ORF">H2201_000575</name>
</gene>
<accession>A0ABQ9P4K5</accession>
<evidence type="ECO:0000313" key="5">
    <source>
        <dbReference type="Proteomes" id="UP001172684"/>
    </source>
</evidence>
<dbReference type="Proteomes" id="UP001172684">
    <property type="component" value="Unassembled WGS sequence"/>
</dbReference>
<protein>
    <recommendedName>
        <fullName evidence="3">AB hydrolase-1 domain-containing protein</fullName>
    </recommendedName>
</protein>
<proteinExistence type="inferred from homology"/>